<feature type="transmembrane region" description="Helical" evidence="6">
    <location>
        <begin position="6"/>
        <end position="23"/>
    </location>
</feature>
<evidence type="ECO:0000313" key="9">
    <source>
        <dbReference type="Proteomes" id="UP000542776"/>
    </source>
</evidence>
<dbReference type="Pfam" id="PF23914">
    <property type="entry name" value="TPR_CcmH_CycH"/>
    <property type="match status" value="1"/>
</dbReference>
<dbReference type="InterPro" id="IPR051263">
    <property type="entry name" value="C-type_cytochrome_biogenesis"/>
</dbReference>
<evidence type="ECO:0000256" key="5">
    <source>
        <dbReference type="PROSITE-ProRule" id="PRU00339"/>
    </source>
</evidence>
<dbReference type="GO" id="GO:0030313">
    <property type="term" value="C:cell envelope"/>
    <property type="evidence" value="ECO:0007669"/>
    <property type="project" value="UniProtKB-SubCell"/>
</dbReference>
<comment type="subcellular location">
    <subcellularLocation>
        <location evidence="1">Cell envelope</location>
    </subcellularLocation>
</comment>
<evidence type="ECO:0000256" key="6">
    <source>
        <dbReference type="SAM" id="Phobius"/>
    </source>
</evidence>
<gene>
    <name evidence="8" type="ORF">GGR04_000378</name>
</gene>
<dbReference type="InterPro" id="IPR017560">
    <property type="entry name" value="Cyt_c_biogenesis_CcmI"/>
</dbReference>
<evidence type="ECO:0000256" key="3">
    <source>
        <dbReference type="ARBA" id="ARBA00022748"/>
    </source>
</evidence>
<protein>
    <submittedName>
        <fullName evidence="8">Cytochrome c-type biogenesis protein CcmH</fullName>
    </submittedName>
</protein>
<dbReference type="GO" id="GO:0017004">
    <property type="term" value="P:cytochrome complex assembly"/>
    <property type="evidence" value="ECO:0007669"/>
    <property type="project" value="UniProtKB-KW"/>
</dbReference>
<dbReference type="InterPro" id="IPR019734">
    <property type="entry name" value="TPR_rpt"/>
</dbReference>
<proteinExistence type="predicted"/>
<feature type="transmembrane region" description="Helical" evidence="6">
    <location>
        <begin position="93"/>
        <end position="112"/>
    </location>
</feature>
<name>A0A7W6H2X3_9HYPH</name>
<reference evidence="8 9" key="1">
    <citation type="submission" date="2020-08" db="EMBL/GenBank/DDBJ databases">
        <title>Genomic Encyclopedia of Type Strains, Phase IV (KMG-IV): sequencing the most valuable type-strain genomes for metagenomic binning, comparative biology and taxonomic classification.</title>
        <authorList>
            <person name="Goeker M."/>
        </authorList>
    </citation>
    <scope>NUCLEOTIDE SEQUENCE [LARGE SCALE GENOMIC DNA]</scope>
    <source>
        <strain evidence="8 9">DSM 102238</strain>
    </source>
</reference>
<dbReference type="InterPro" id="IPR056413">
    <property type="entry name" value="TPR_CcmH_CycH"/>
</dbReference>
<keyword evidence="4 5" id="KW-0802">TPR repeat</keyword>
<comment type="caution">
    <text evidence="8">The sequence shown here is derived from an EMBL/GenBank/DDBJ whole genome shotgun (WGS) entry which is preliminary data.</text>
</comment>
<dbReference type="Gene3D" id="1.25.40.10">
    <property type="entry name" value="Tetratricopeptide repeat domain"/>
    <property type="match status" value="2"/>
</dbReference>
<dbReference type="PANTHER" id="PTHR47870">
    <property type="entry name" value="CYTOCHROME C-TYPE BIOGENESIS PROTEIN CCMH"/>
    <property type="match status" value="1"/>
</dbReference>
<accession>A0A7W6H2X3</accession>
<feature type="domain" description="Cytochrome c-type biogenesis protein H TPR" evidence="7">
    <location>
        <begin position="147"/>
        <end position="262"/>
    </location>
</feature>
<dbReference type="EMBL" id="JACIEK010000001">
    <property type="protein sequence ID" value="MBB3996557.1"/>
    <property type="molecule type" value="Genomic_DNA"/>
</dbReference>
<dbReference type="GO" id="GO:0005886">
    <property type="term" value="C:plasma membrane"/>
    <property type="evidence" value="ECO:0007669"/>
    <property type="project" value="TreeGrafter"/>
</dbReference>
<keyword evidence="3" id="KW-0201">Cytochrome c-type biogenesis</keyword>
<keyword evidence="9" id="KW-1185">Reference proteome</keyword>
<keyword evidence="6" id="KW-1133">Transmembrane helix</keyword>
<dbReference type="SUPFAM" id="SSF48452">
    <property type="entry name" value="TPR-like"/>
    <property type="match status" value="1"/>
</dbReference>
<dbReference type="SMART" id="SM00028">
    <property type="entry name" value="TPR"/>
    <property type="match status" value="3"/>
</dbReference>
<dbReference type="InterPro" id="IPR011990">
    <property type="entry name" value="TPR-like_helical_dom_sf"/>
</dbReference>
<evidence type="ECO:0000256" key="1">
    <source>
        <dbReference type="ARBA" id="ARBA00004196"/>
    </source>
</evidence>
<sequence>MLFWLIAASLTLIVTVCVVAPLFRRGPRDAVARERHDAEVYRAQLSELDADLVRGVVRPEDAVGARAEIGRRLLRAAGETGDAASPPRRARTAAAAGLTVALLLPVGTFLFYDRAGSPEIPDQPFASREPEAAPATSLATVLAEVERRLAASPDDGRGWSLVAPIYLQSGQSEKAVVAFRNALRLAPATAQAQAGLGEALVQQADGIVTPEAEAAFREALSLDPQWPPARFYLALQLSQGGRLPEARDAWSALIAASPADAPWLTIARAALADATSRLAGEPPSAAQPGPSAADVAAAQDLAPDDRNAMIEGMVSQLAARLQTAPNDVEGWKRLMRSYTVLGDVDAARAAKGRAEAAFPPGSRERGEIEAFAGGLGWVEPEKTSDR</sequence>
<evidence type="ECO:0000313" key="8">
    <source>
        <dbReference type="EMBL" id="MBB3996557.1"/>
    </source>
</evidence>
<dbReference type="AlphaFoldDB" id="A0A7W6H2X3"/>
<keyword evidence="6" id="KW-0812">Transmembrane</keyword>
<dbReference type="Proteomes" id="UP000542776">
    <property type="component" value="Unassembled WGS sequence"/>
</dbReference>
<organism evidence="8 9">
    <name type="scientific">Aureimonas pseudogalii</name>
    <dbReference type="NCBI Taxonomy" id="1744844"/>
    <lineage>
        <taxon>Bacteria</taxon>
        <taxon>Pseudomonadati</taxon>
        <taxon>Pseudomonadota</taxon>
        <taxon>Alphaproteobacteria</taxon>
        <taxon>Hyphomicrobiales</taxon>
        <taxon>Aurantimonadaceae</taxon>
        <taxon>Aureimonas</taxon>
    </lineage>
</organism>
<keyword evidence="2" id="KW-0677">Repeat</keyword>
<dbReference type="NCBIfam" id="TIGR03142">
    <property type="entry name" value="cytochro_ccmI"/>
    <property type="match status" value="1"/>
</dbReference>
<evidence type="ECO:0000256" key="2">
    <source>
        <dbReference type="ARBA" id="ARBA00022737"/>
    </source>
</evidence>
<evidence type="ECO:0000259" key="7">
    <source>
        <dbReference type="Pfam" id="PF23914"/>
    </source>
</evidence>
<dbReference type="PROSITE" id="PS50005">
    <property type="entry name" value="TPR"/>
    <property type="match status" value="1"/>
</dbReference>
<evidence type="ECO:0000256" key="4">
    <source>
        <dbReference type="ARBA" id="ARBA00022803"/>
    </source>
</evidence>
<feature type="repeat" description="TPR" evidence="5">
    <location>
        <begin position="156"/>
        <end position="189"/>
    </location>
</feature>
<keyword evidence="6" id="KW-0472">Membrane</keyword>
<dbReference type="RefSeq" id="WP_183197282.1">
    <property type="nucleotide sequence ID" value="NZ_JACIEK010000001.1"/>
</dbReference>
<dbReference type="PANTHER" id="PTHR47870:SF1">
    <property type="entry name" value="CYTOCHROME C-TYPE BIOGENESIS PROTEIN CCMH"/>
    <property type="match status" value="1"/>
</dbReference>